<protein>
    <submittedName>
        <fullName evidence="2">Asp/Glu/hydantoin racemase</fullName>
    </submittedName>
</protein>
<dbReference type="PANTHER" id="PTHR28047:SF5">
    <property type="entry name" value="PROTEIN DCG1"/>
    <property type="match status" value="1"/>
</dbReference>
<organism evidence="2 3">
    <name type="scientific">Macrophomina phaseolina</name>
    <dbReference type="NCBI Taxonomy" id="35725"/>
    <lineage>
        <taxon>Eukaryota</taxon>
        <taxon>Fungi</taxon>
        <taxon>Dikarya</taxon>
        <taxon>Ascomycota</taxon>
        <taxon>Pezizomycotina</taxon>
        <taxon>Dothideomycetes</taxon>
        <taxon>Dothideomycetes incertae sedis</taxon>
        <taxon>Botryosphaeriales</taxon>
        <taxon>Botryosphaeriaceae</taxon>
        <taxon>Macrophomina</taxon>
    </lineage>
</organism>
<dbReference type="InterPro" id="IPR015942">
    <property type="entry name" value="Asp/Glu/hydantoin_racemase"/>
</dbReference>
<evidence type="ECO:0000313" key="2">
    <source>
        <dbReference type="EMBL" id="KAH7063318.1"/>
    </source>
</evidence>
<evidence type="ECO:0000256" key="1">
    <source>
        <dbReference type="ARBA" id="ARBA00038414"/>
    </source>
</evidence>
<comment type="similarity">
    <text evidence="1">Belongs to the HyuE racemase family.</text>
</comment>
<sequence length="246" mass="25804">MTASKRSILIINPNSTAPMTEGLKPLVDALGFQDSTTTTFFTAPSGPSSINNEADAATSLTHSLPALRPLLDAHDAFLVACFSPHPLVAALKAEPAVRAARKPVTGIFEASVAASLLLVRPDQAFGIVSTGRVWEEILGGAVREFLGVEGSRRFAGTQTTGLAATELHEVEAGEVRRRMVEATRRLVKGGNVGVVCLGCAGMAGMGETVREACVEELGEEEGSRVCVVDGVQAGVSWLVGAMRMRM</sequence>
<evidence type="ECO:0000313" key="3">
    <source>
        <dbReference type="Proteomes" id="UP000774617"/>
    </source>
</evidence>
<keyword evidence="3" id="KW-1185">Reference proteome</keyword>
<dbReference type="InterPro" id="IPR053714">
    <property type="entry name" value="Iso_Racemase_Enz_sf"/>
</dbReference>
<gene>
    <name evidence="2" type="ORF">B0J12DRAFT_642360</name>
</gene>
<proteinExistence type="inferred from homology"/>
<dbReference type="Pfam" id="PF01177">
    <property type="entry name" value="Asp_Glu_race"/>
    <property type="match status" value="1"/>
</dbReference>
<reference evidence="2 3" key="1">
    <citation type="journal article" date="2021" name="Nat. Commun.">
        <title>Genetic determinants of endophytism in the Arabidopsis root mycobiome.</title>
        <authorList>
            <person name="Mesny F."/>
            <person name="Miyauchi S."/>
            <person name="Thiergart T."/>
            <person name="Pickel B."/>
            <person name="Atanasova L."/>
            <person name="Karlsson M."/>
            <person name="Huettel B."/>
            <person name="Barry K.W."/>
            <person name="Haridas S."/>
            <person name="Chen C."/>
            <person name="Bauer D."/>
            <person name="Andreopoulos W."/>
            <person name="Pangilinan J."/>
            <person name="LaButti K."/>
            <person name="Riley R."/>
            <person name="Lipzen A."/>
            <person name="Clum A."/>
            <person name="Drula E."/>
            <person name="Henrissat B."/>
            <person name="Kohler A."/>
            <person name="Grigoriev I.V."/>
            <person name="Martin F.M."/>
            <person name="Hacquard S."/>
        </authorList>
    </citation>
    <scope>NUCLEOTIDE SEQUENCE [LARGE SCALE GENOMIC DNA]</scope>
    <source>
        <strain evidence="2 3">MPI-SDFR-AT-0080</strain>
    </source>
</reference>
<dbReference type="InterPro" id="IPR052186">
    <property type="entry name" value="Hydantoin_racemase-like"/>
</dbReference>
<dbReference type="Gene3D" id="3.40.50.12500">
    <property type="match status" value="1"/>
</dbReference>
<dbReference type="Proteomes" id="UP000774617">
    <property type="component" value="Unassembled WGS sequence"/>
</dbReference>
<dbReference type="PANTHER" id="PTHR28047">
    <property type="entry name" value="PROTEIN DCG1"/>
    <property type="match status" value="1"/>
</dbReference>
<comment type="caution">
    <text evidence="2">The sequence shown here is derived from an EMBL/GenBank/DDBJ whole genome shotgun (WGS) entry which is preliminary data.</text>
</comment>
<dbReference type="EMBL" id="JAGTJR010000002">
    <property type="protein sequence ID" value="KAH7063318.1"/>
    <property type="molecule type" value="Genomic_DNA"/>
</dbReference>
<name>A0ABQ8GS51_9PEZI</name>
<accession>A0ABQ8GS51</accession>